<protein>
    <submittedName>
        <fullName evidence="1">Uncharacterized protein</fullName>
    </submittedName>
</protein>
<comment type="caution">
    <text evidence="1">The sequence shown here is derived from an EMBL/GenBank/DDBJ whole genome shotgun (WGS) entry which is preliminary data.</text>
</comment>
<dbReference type="EMBL" id="AMCI01004217">
    <property type="protein sequence ID" value="EJW98532.1"/>
    <property type="molecule type" value="Genomic_DNA"/>
</dbReference>
<dbReference type="AlphaFoldDB" id="J9G9V6"/>
<proteinExistence type="predicted"/>
<reference evidence="1" key="1">
    <citation type="journal article" date="2012" name="PLoS ONE">
        <title>Gene sets for utilization of primary and secondary nutrition supplies in the distal gut of endangered iberian lynx.</title>
        <authorList>
            <person name="Alcaide M."/>
            <person name="Messina E."/>
            <person name="Richter M."/>
            <person name="Bargiela R."/>
            <person name="Peplies J."/>
            <person name="Huws S.A."/>
            <person name="Newbold C.J."/>
            <person name="Golyshin P.N."/>
            <person name="Simon M.A."/>
            <person name="Lopez G."/>
            <person name="Yakimov M.M."/>
            <person name="Ferrer M."/>
        </authorList>
    </citation>
    <scope>NUCLEOTIDE SEQUENCE</scope>
</reference>
<sequence>MAFFTEKISPLSLDIGLILVENLMLFEGTPFYESSLCLSG</sequence>
<accession>J9G9V6</accession>
<organism evidence="1">
    <name type="scientific">gut metagenome</name>
    <dbReference type="NCBI Taxonomy" id="749906"/>
    <lineage>
        <taxon>unclassified sequences</taxon>
        <taxon>metagenomes</taxon>
        <taxon>organismal metagenomes</taxon>
    </lineage>
</organism>
<evidence type="ECO:0000313" key="1">
    <source>
        <dbReference type="EMBL" id="EJW98532.1"/>
    </source>
</evidence>
<gene>
    <name evidence="1" type="ORF">EVA_13362</name>
</gene>
<name>J9G9V6_9ZZZZ</name>